<dbReference type="PANTHER" id="PTHR43701">
    <property type="entry name" value="MEMBRANE TRANSPORTER PROTEIN MJ0441-RELATED"/>
    <property type="match status" value="1"/>
</dbReference>
<evidence type="ECO:0000256" key="4">
    <source>
        <dbReference type="ARBA" id="ARBA00023136"/>
    </source>
</evidence>
<keyword evidence="3 5" id="KW-1133">Transmembrane helix</keyword>
<dbReference type="Pfam" id="PF01925">
    <property type="entry name" value="TauE"/>
    <property type="match status" value="1"/>
</dbReference>
<name>A0A4D6HEH1_9EURY</name>
<evidence type="ECO:0000256" key="3">
    <source>
        <dbReference type="ARBA" id="ARBA00022989"/>
    </source>
</evidence>
<feature type="transmembrane region" description="Helical" evidence="5">
    <location>
        <begin position="256"/>
        <end position="277"/>
    </location>
</feature>
<dbReference type="Proteomes" id="UP000296706">
    <property type="component" value="Chromosome"/>
</dbReference>
<keyword evidence="4 5" id="KW-0472">Membrane</keyword>
<dbReference type="GO" id="GO:0005886">
    <property type="term" value="C:plasma membrane"/>
    <property type="evidence" value="ECO:0007669"/>
    <property type="project" value="UniProtKB-SubCell"/>
</dbReference>
<proteinExistence type="inferred from homology"/>
<dbReference type="KEGG" id="hsn:DV733_10765"/>
<organism evidence="6 7">
    <name type="scientific">Halapricum salinum</name>
    <dbReference type="NCBI Taxonomy" id="1457250"/>
    <lineage>
        <taxon>Archaea</taxon>
        <taxon>Methanobacteriati</taxon>
        <taxon>Methanobacteriota</taxon>
        <taxon>Stenosarchaea group</taxon>
        <taxon>Halobacteria</taxon>
        <taxon>Halobacteriales</taxon>
        <taxon>Haloarculaceae</taxon>
        <taxon>Halapricum</taxon>
    </lineage>
</organism>
<dbReference type="OrthoDB" id="135353at2157"/>
<accession>A0A4D6HEH1</accession>
<dbReference type="AlphaFoldDB" id="A0A4D6HEH1"/>
<protein>
    <recommendedName>
        <fullName evidence="5">Probable membrane transporter protein</fullName>
    </recommendedName>
</protein>
<keyword evidence="7" id="KW-1185">Reference proteome</keyword>
<evidence type="ECO:0000256" key="5">
    <source>
        <dbReference type="RuleBase" id="RU363041"/>
    </source>
</evidence>
<dbReference type="InterPro" id="IPR002781">
    <property type="entry name" value="TM_pro_TauE-like"/>
</dbReference>
<feature type="transmembrane region" description="Helical" evidence="5">
    <location>
        <begin position="132"/>
        <end position="149"/>
    </location>
</feature>
<evidence type="ECO:0000256" key="2">
    <source>
        <dbReference type="ARBA" id="ARBA00022692"/>
    </source>
</evidence>
<comment type="similarity">
    <text evidence="5">Belongs to the 4-toluene sulfonate uptake permease (TSUP) (TC 2.A.102) family.</text>
</comment>
<dbReference type="PANTHER" id="PTHR43701:SF2">
    <property type="entry name" value="MEMBRANE TRANSPORTER PROTEIN YJNA-RELATED"/>
    <property type="match status" value="1"/>
</dbReference>
<dbReference type="STRING" id="1457250.GCA_000755225_00741"/>
<dbReference type="InterPro" id="IPR051598">
    <property type="entry name" value="TSUP/Inactive_protease-like"/>
</dbReference>
<dbReference type="EMBL" id="CP031310">
    <property type="protein sequence ID" value="QCC51686.1"/>
    <property type="molecule type" value="Genomic_DNA"/>
</dbReference>
<feature type="transmembrane region" description="Helical" evidence="5">
    <location>
        <begin position="155"/>
        <end position="174"/>
    </location>
</feature>
<keyword evidence="2 5" id="KW-0812">Transmembrane</keyword>
<feature type="transmembrane region" description="Helical" evidence="5">
    <location>
        <begin position="283"/>
        <end position="304"/>
    </location>
</feature>
<keyword evidence="5" id="KW-1003">Cell membrane</keyword>
<evidence type="ECO:0000256" key="1">
    <source>
        <dbReference type="ARBA" id="ARBA00004141"/>
    </source>
</evidence>
<reference evidence="6 7" key="1">
    <citation type="journal article" date="2019" name="Nat. Commun.">
        <title>A new type of DNA phosphorothioation-based antiviral system in archaea.</title>
        <authorList>
            <person name="Xiong L."/>
            <person name="Liu S."/>
            <person name="Chen S."/>
            <person name="Xiao Y."/>
            <person name="Zhu B."/>
            <person name="Gao Y."/>
            <person name="Zhang Y."/>
            <person name="Chen B."/>
            <person name="Luo J."/>
            <person name="Deng Z."/>
            <person name="Chen X."/>
            <person name="Wang L."/>
            <person name="Chen S."/>
        </authorList>
    </citation>
    <scope>NUCLEOTIDE SEQUENCE [LARGE SCALE GENOMIC DNA]</scope>
    <source>
        <strain evidence="6 7">CBA1105</strain>
    </source>
</reference>
<evidence type="ECO:0000313" key="6">
    <source>
        <dbReference type="EMBL" id="QCC51686.1"/>
    </source>
</evidence>
<feature type="transmembrane region" description="Helical" evidence="5">
    <location>
        <begin position="316"/>
        <end position="335"/>
    </location>
</feature>
<sequence>MRRSAIGFLLGIVGVVVLVEPATGGVSAAGERVGSPLTAAIVGQLDGLFGPSFTGQFLEHWWVFPASIVFSGIALASGVSGALFFSPFFMLVVGLTPSQAIGAGLLTEVFGMGNGLRSYVKQRVVDFQTAKWLLLGAVPAVVVGALAAHYVPTTILKGIFGVGLVVLGAFLVYYESPENCEPGECEGDYLREKNTGRGTTTIEAADGEVFTYDTCWRAPGVTLSTIGGFVTGLISAGLPEIVTTQLIVRCRIPPRVAVATSVFVLAIAATAGALVHALTATPVWYVVAWSIPGVVVGGTVGTRVGKYVPSELMETGLGVVFGLVGLVVLVTEFVVA</sequence>
<gene>
    <name evidence="6" type="ORF">DV733_10765</name>
</gene>
<evidence type="ECO:0000313" key="7">
    <source>
        <dbReference type="Proteomes" id="UP000296706"/>
    </source>
</evidence>
<dbReference type="RefSeq" id="WP_079979510.1">
    <property type="nucleotide sequence ID" value="NZ_CP031310.1"/>
</dbReference>
<comment type="subcellular location">
    <subcellularLocation>
        <location evidence="5">Cell membrane</location>
        <topology evidence="5">Multi-pass membrane protein</topology>
    </subcellularLocation>
    <subcellularLocation>
        <location evidence="1">Membrane</location>
        <topology evidence="1">Multi-pass membrane protein</topology>
    </subcellularLocation>
</comment>
<dbReference type="GeneID" id="39848350"/>
<feature type="transmembrane region" description="Helical" evidence="5">
    <location>
        <begin position="61"/>
        <end position="85"/>
    </location>
</feature>